<evidence type="ECO:0008006" key="5">
    <source>
        <dbReference type="Google" id="ProtNLM"/>
    </source>
</evidence>
<feature type="compositionally biased region" description="Basic and acidic residues" evidence="1">
    <location>
        <begin position="36"/>
        <end position="46"/>
    </location>
</feature>
<proteinExistence type="predicted"/>
<reference evidence="3" key="2">
    <citation type="journal article" date="2020" name="Nat. Commun.">
        <title>Large-scale genome sequencing of mycorrhizal fungi provides insights into the early evolution of symbiotic traits.</title>
        <authorList>
            <person name="Miyauchi S."/>
            <person name="Kiss E."/>
            <person name="Kuo A."/>
            <person name="Drula E."/>
            <person name="Kohler A."/>
            <person name="Sanchez-Garcia M."/>
            <person name="Morin E."/>
            <person name="Andreopoulos B."/>
            <person name="Barry K.W."/>
            <person name="Bonito G."/>
            <person name="Buee M."/>
            <person name="Carver A."/>
            <person name="Chen C."/>
            <person name="Cichocki N."/>
            <person name="Clum A."/>
            <person name="Culley D."/>
            <person name="Crous P.W."/>
            <person name="Fauchery L."/>
            <person name="Girlanda M."/>
            <person name="Hayes R.D."/>
            <person name="Keri Z."/>
            <person name="LaButti K."/>
            <person name="Lipzen A."/>
            <person name="Lombard V."/>
            <person name="Magnuson J."/>
            <person name="Maillard F."/>
            <person name="Murat C."/>
            <person name="Nolan M."/>
            <person name="Ohm R.A."/>
            <person name="Pangilinan J."/>
            <person name="Pereira M.F."/>
            <person name="Perotto S."/>
            <person name="Peter M."/>
            <person name="Pfister S."/>
            <person name="Riley R."/>
            <person name="Sitrit Y."/>
            <person name="Stielow J.B."/>
            <person name="Szollosi G."/>
            <person name="Zifcakova L."/>
            <person name="Stursova M."/>
            <person name="Spatafora J.W."/>
            <person name="Tedersoo L."/>
            <person name="Vaario L.M."/>
            <person name="Yamada A."/>
            <person name="Yan M."/>
            <person name="Wang P."/>
            <person name="Xu J."/>
            <person name="Bruns T."/>
            <person name="Baldrian P."/>
            <person name="Vilgalys R."/>
            <person name="Dunand C."/>
            <person name="Henrissat B."/>
            <person name="Grigoriev I.V."/>
            <person name="Hibbett D."/>
            <person name="Nagy L.G."/>
            <person name="Martin F.M."/>
        </authorList>
    </citation>
    <scope>NUCLEOTIDE SEQUENCE</scope>
    <source>
        <strain evidence="3">Prilba</strain>
    </source>
</reference>
<feature type="chain" id="PRO_5040323768" description="Secreted protein" evidence="2">
    <location>
        <begin position="18"/>
        <end position="90"/>
    </location>
</feature>
<accession>A0A9P5JXM4</accession>
<keyword evidence="4" id="KW-1185">Reference proteome</keyword>
<keyword evidence="2" id="KW-0732">Signal</keyword>
<gene>
    <name evidence="3" type="ORF">DFH94DRAFT_229757</name>
</gene>
<organism evidence="3 4">
    <name type="scientific">Russula ochroleuca</name>
    <dbReference type="NCBI Taxonomy" id="152965"/>
    <lineage>
        <taxon>Eukaryota</taxon>
        <taxon>Fungi</taxon>
        <taxon>Dikarya</taxon>
        <taxon>Basidiomycota</taxon>
        <taxon>Agaricomycotina</taxon>
        <taxon>Agaricomycetes</taxon>
        <taxon>Russulales</taxon>
        <taxon>Russulaceae</taxon>
        <taxon>Russula</taxon>
    </lineage>
</organism>
<sequence length="90" mass="10546">MSSVLWIFVVYGELAVRGPPTSYYRDQGHGGTMAVPERENRKPKPEAHTRNWRFAKDCPFWFTWTLGRIFYFIFGGIENTENRRSASDQL</sequence>
<evidence type="ECO:0000256" key="2">
    <source>
        <dbReference type="SAM" id="SignalP"/>
    </source>
</evidence>
<name>A0A9P5JXM4_9AGAM</name>
<protein>
    <recommendedName>
        <fullName evidence="5">Secreted protein</fullName>
    </recommendedName>
</protein>
<dbReference type="EMBL" id="WHVB01000029">
    <property type="protein sequence ID" value="KAF8469292.1"/>
    <property type="molecule type" value="Genomic_DNA"/>
</dbReference>
<feature type="region of interest" description="Disordered" evidence="1">
    <location>
        <begin position="27"/>
        <end position="46"/>
    </location>
</feature>
<evidence type="ECO:0000256" key="1">
    <source>
        <dbReference type="SAM" id="MobiDB-lite"/>
    </source>
</evidence>
<feature type="signal peptide" evidence="2">
    <location>
        <begin position="1"/>
        <end position="17"/>
    </location>
</feature>
<comment type="caution">
    <text evidence="3">The sequence shown here is derived from an EMBL/GenBank/DDBJ whole genome shotgun (WGS) entry which is preliminary data.</text>
</comment>
<reference evidence="3" key="1">
    <citation type="submission" date="2019-10" db="EMBL/GenBank/DDBJ databases">
        <authorList>
            <consortium name="DOE Joint Genome Institute"/>
            <person name="Kuo A."/>
            <person name="Miyauchi S."/>
            <person name="Kiss E."/>
            <person name="Drula E."/>
            <person name="Kohler A."/>
            <person name="Sanchez-Garcia M."/>
            <person name="Andreopoulos B."/>
            <person name="Barry K.W."/>
            <person name="Bonito G."/>
            <person name="Buee M."/>
            <person name="Carver A."/>
            <person name="Chen C."/>
            <person name="Cichocki N."/>
            <person name="Clum A."/>
            <person name="Culley D."/>
            <person name="Crous P.W."/>
            <person name="Fauchery L."/>
            <person name="Girlanda M."/>
            <person name="Hayes R."/>
            <person name="Keri Z."/>
            <person name="LaButti K."/>
            <person name="Lipzen A."/>
            <person name="Lombard V."/>
            <person name="Magnuson J."/>
            <person name="Maillard F."/>
            <person name="Morin E."/>
            <person name="Murat C."/>
            <person name="Nolan M."/>
            <person name="Ohm R."/>
            <person name="Pangilinan J."/>
            <person name="Pereira M."/>
            <person name="Perotto S."/>
            <person name="Peter M."/>
            <person name="Riley R."/>
            <person name="Sitrit Y."/>
            <person name="Stielow B."/>
            <person name="Szollosi G."/>
            <person name="Zifcakova L."/>
            <person name="Stursova M."/>
            <person name="Spatafora J.W."/>
            <person name="Tedersoo L."/>
            <person name="Vaario L.-M."/>
            <person name="Yamada A."/>
            <person name="Yan M."/>
            <person name="Wang P."/>
            <person name="Xu J."/>
            <person name="Bruns T."/>
            <person name="Baldrian P."/>
            <person name="Vilgalys R."/>
            <person name="Henrissat B."/>
            <person name="Grigoriev I.V."/>
            <person name="Hibbett D."/>
            <person name="Nagy L.G."/>
            <person name="Martin F.M."/>
        </authorList>
    </citation>
    <scope>NUCLEOTIDE SEQUENCE</scope>
    <source>
        <strain evidence="3">Prilba</strain>
    </source>
</reference>
<dbReference type="AlphaFoldDB" id="A0A9P5JXM4"/>
<evidence type="ECO:0000313" key="4">
    <source>
        <dbReference type="Proteomes" id="UP000759537"/>
    </source>
</evidence>
<dbReference type="Proteomes" id="UP000759537">
    <property type="component" value="Unassembled WGS sequence"/>
</dbReference>
<evidence type="ECO:0000313" key="3">
    <source>
        <dbReference type="EMBL" id="KAF8469292.1"/>
    </source>
</evidence>